<dbReference type="InterPro" id="IPR011990">
    <property type="entry name" value="TPR-like_helical_dom_sf"/>
</dbReference>
<feature type="domain" description="Signal recognition particle SRP72 subunit RNA-binding" evidence="11">
    <location>
        <begin position="567"/>
        <end position="612"/>
    </location>
</feature>
<evidence type="ECO:0000256" key="1">
    <source>
        <dbReference type="ARBA" id="ARBA00004240"/>
    </source>
</evidence>
<evidence type="ECO:0000256" key="4">
    <source>
        <dbReference type="ARBA" id="ARBA00018350"/>
    </source>
</evidence>
<feature type="compositionally biased region" description="Basic and acidic residues" evidence="10">
    <location>
        <begin position="597"/>
        <end position="609"/>
    </location>
</feature>
<organism evidence="12 13">
    <name type="scientific">Linum tenue</name>
    <dbReference type="NCBI Taxonomy" id="586396"/>
    <lineage>
        <taxon>Eukaryota</taxon>
        <taxon>Viridiplantae</taxon>
        <taxon>Streptophyta</taxon>
        <taxon>Embryophyta</taxon>
        <taxon>Tracheophyta</taxon>
        <taxon>Spermatophyta</taxon>
        <taxon>Magnoliopsida</taxon>
        <taxon>eudicotyledons</taxon>
        <taxon>Gunneridae</taxon>
        <taxon>Pentapetalae</taxon>
        <taxon>rosids</taxon>
        <taxon>fabids</taxon>
        <taxon>Malpighiales</taxon>
        <taxon>Linaceae</taxon>
        <taxon>Linum</taxon>
    </lineage>
</organism>
<accession>A0AAV0KU45</accession>
<dbReference type="InterPro" id="IPR013699">
    <property type="entry name" value="Signal_recog_part_SRP72_RNA-bd"/>
</dbReference>
<dbReference type="PIRSF" id="PIRSF038922">
    <property type="entry name" value="SRP72"/>
    <property type="match status" value="1"/>
</dbReference>
<sequence length="686" mass="75315">MAPKPKDKAKPSPASPRQPPPAIEDLFTKLNSHIEGSADRNNEQSELKKAVRVADQVLAIAPGDEDALRCKVVALIKNDSYDEALSAIRSAKNLNFDFSFEEAYCLYKQNKLDEALELLKGQERNSETMLLEAQILFRLGRMAECIDVYQKLRKSELDSLEINLAASLILAGRSSEVQGMLDAQRIKPSSSYDLAFNTACSLIEVNKYAEAEQLLQQARRIGQESLLDANWAEEDIEIELAPIAVQLAYVQQLLGRSDEAIEAYTEMISPNLADDLSSLAVAVNNLVAQRGPKEVSDSLKKLELLKEQGGVDYRLARALDKLSPTQRETIYANRVLLLLHANKMDQARELVSALPAMFADCEIPTLLQASMLVREKKPAKAEEILDQFSIKFPHKSKIALLARAQIAAISNHHQIAADSLSRVPDIQHMPATVATLVALKERAGDIEGASLVLDSAVKFWSNAMTEDTTKLTIIMREAASFKVRHGQEAEAARLYEELIKTHGSSIEVLTGLVSTIARVDVEKAESYRKKLKPLPGLRGIDVASLEKTSGAKHVEGAPRQVAVEEGNKKEEKQKKKRKRKPRYPKGFDPANPGPPPDPERWLPKRERSSYRPKRKDKRAAQVRGSQGAVAREKNEPSASSSNAASAAAGTSSNATKSAASNVTKAAAGKGASHSNQSSKSKKKSRR</sequence>
<dbReference type="AlphaFoldDB" id="A0AAV0KU45"/>
<evidence type="ECO:0000256" key="2">
    <source>
        <dbReference type="ARBA" id="ARBA00004496"/>
    </source>
</evidence>
<feature type="compositionally biased region" description="Basic residues" evidence="10">
    <location>
        <begin position="574"/>
        <end position="583"/>
    </location>
</feature>
<dbReference type="GO" id="GO:0008312">
    <property type="term" value="F:7S RNA binding"/>
    <property type="evidence" value="ECO:0007669"/>
    <property type="project" value="InterPro"/>
</dbReference>
<keyword evidence="5 9" id="KW-0963">Cytoplasm</keyword>
<evidence type="ECO:0000256" key="9">
    <source>
        <dbReference type="PIRNR" id="PIRNR038922"/>
    </source>
</evidence>
<reference evidence="12" key="1">
    <citation type="submission" date="2022-08" db="EMBL/GenBank/DDBJ databases">
        <authorList>
            <person name="Gutierrez-Valencia J."/>
        </authorList>
    </citation>
    <scope>NUCLEOTIDE SEQUENCE</scope>
</reference>
<protein>
    <recommendedName>
        <fullName evidence="4 9">Signal recognition particle subunit SRP72</fullName>
    </recommendedName>
</protein>
<comment type="subcellular location">
    <subcellularLocation>
        <location evidence="2 9">Cytoplasm</location>
    </subcellularLocation>
    <subcellularLocation>
        <location evidence="1">Endoplasmic reticulum</location>
    </subcellularLocation>
</comment>
<comment type="function">
    <text evidence="9">Component of the signal recognition particle (SRP) complex, a ribonucleoprotein complex that mediates the cotranslational targeting of secretory and membrane proteins to the endoplasmic reticulum (ER).</text>
</comment>
<dbReference type="Proteomes" id="UP001154282">
    <property type="component" value="Unassembled WGS sequence"/>
</dbReference>
<dbReference type="InterPro" id="IPR031545">
    <property type="entry name" value="SRP72_TPR-like"/>
</dbReference>
<keyword evidence="8 9" id="KW-0687">Ribonucleoprotein</keyword>
<dbReference type="FunFam" id="1.25.40.10:FF:000648">
    <property type="entry name" value="Signal recognition particle subunit SRP72"/>
    <property type="match status" value="1"/>
</dbReference>
<dbReference type="Gene3D" id="1.25.40.10">
    <property type="entry name" value="Tetratricopeptide repeat domain"/>
    <property type="match status" value="2"/>
</dbReference>
<dbReference type="Pfam" id="PF17004">
    <property type="entry name" value="SRP_TPR_like"/>
    <property type="match status" value="1"/>
</dbReference>
<evidence type="ECO:0000313" key="13">
    <source>
        <dbReference type="Proteomes" id="UP001154282"/>
    </source>
</evidence>
<evidence type="ECO:0000256" key="5">
    <source>
        <dbReference type="ARBA" id="ARBA00022490"/>
    </source>
</evidence>
<proteinExistence type="inferred from homology"/>
<evidence type="ECO:0000256" key="8">
    <source>
        <dbReference type="ARBA" id="ARBA00023274"/>
    </source>
</evidence>
<feature type="region of interest" description="Disordered" evidence="10">
    <location>
        <begin position="1"/>
        <end position="23"/>
    </location>
</feature>
<dbReference type="PANTHER" id="PTHR14094:SF9">
    <property type="entry name" value="SIGNAL RECOGNITION PARTICLE SUBUNIT SRP72"/>
    <property type="match status" value="1"/>
</dbReference>
<comment type="similarity">
    <text evidence="3 9">Belongs to the SRP72 family.</text>
</comment>
<feature type="compositionally biased region" description="Basic and acidic residues" evidence="10">
    <location>
        <begin position="1"/>
        <end position="10"/>
    </location>
</feature>
<dbReference type="GO" id="GO:0006614">
    <property type="term" value="P:SRP-dependent cotranslational protein targeting to membrane"/>
    <property type="evidence" value="ECO:0007669"/>
    <property type="project" value="UniProtKB-UniRule"/>
</dbReference>
<evidence type="ECO:0000256" key="3">
    <source>
        <dbReference type="ARBA" id="ARBA00007676"/>
    </source>
</evidence>
<dbReference type="Pfam" id="PF08492">
    <property type="entry name" value="SRP72"/>
    <property type="match status" value="1"/>
</dbReference>
<evidence type="ECO:0000259" key="11">
    <source>
        <dbReference type="Pfam" id="PF08492"/>
    </source>
</evidence>
<evidence type="ECO:0000313" key="12">
    <source>
        <dbReference type="EMBL" id="CAI0425735.1"/>
    </source>
</evidence>
<dbReference type="GO" id="GO:0043022">
    <property type="term" value="F:ribosome binding"/>
    <property type="evidence" value="ECO:0007669"/>
    <property type="project" value="TreeGrafter"/>
</dbReference>
<dbReference type="GO" id="GO:0005783">
    <property type="term" value="C:endoplasmic reticulum"/>
    <property type="evidence" value="ECO:0007669"/>
    <property type="project" value="UniProtKB-SubCell"/>
</dbReference>
<dbReference type="SUPFAM" id="SSF48452">
    <property type="entry name" value="TPR-like"/>
    <property type="match status" value="2"/>
</dbReference>
<dbReference type="PANTHER" id="PTHR14094">
    <property type="entry name" value="SIGNAL RECOGNITION PARTICLE 72"/>
    <property type="match status" value="1"/>
</dbReference>
<evidence type="ECO:0000256" key="10">
    <source>
        <dbReference type="SAM" id="MobiDB-lite"/>
    </source>
</evidence>
<name>A0AAV0KU45_9ROSI</name>
<keyword evidence="6" id="KW-0256">Endoplasmic reticulum</keyword>
<comment type="caution">
    <text evidence="12">The sequence shown here is derived from an EMBL/GenBank/DDBJ whole genome shotgun (WGS) entry which is preliminary data.</text>
</comment>
<feature type="compositionally biased region" description="Pro residues" evidence="10">
    <location>
        <begin position="13"/>
        <end position="22"/>
    </location>
</feature>
<evidence type="ECO:0000256" key="7">
    <source>
        <dbReference type="ARBA" id="ARBA00023135"/>
    </source>
</evidence>
<evidence type="ECO:0000256" key="6">
    <source>
        <dbReference type="ARBA" id="ARBA00022824"/>
    </source>
</evidence>
<dbReference type="GO" id="GO:0005786">
    <property type="term" value="C:signal recognition particle, endoplasmic reticulum targeting"/>
    <property type="evidence" value="ECO:0007669"/>
    <property type="project" value="UniProtKB-UniRule"/>
</dbReference>
<gene>
    <name evidence="12" type="ORF">LITE_LOCUS20529</name>
</gene>
<dbReference type="EMBL" id="CAMGYJ010000005">
    <property type="protein sequence ID" value="CAI0425735.1"/>
    <property type="molecule type" value="Genomic_DNA"/>
</dbReference>
<feature type="region of interest" description="Disordered" evidence="10">
    <location>
        <begin position="549"/>
        <end position="686"/>
    </location>
</feature>
<keyword evidence="13" id="KW-1185">Reference proteome</keyword>
<feature type="compositionally biased region" description="Low complexity" evidence="10">
    <location>
        <begin position="637"/>
        <end position="661"/>
    </location>
</feature>
<dbReference type="InterPro" id="IPR026270">
    <property type="entry name" value="SRP72"/>
</dbReference>
<keyword evidence="7 9" id="KW-0733">Signal recognition particle</keyword>